<dbReference type="PANTHER" id="PTHR38776">
    <property type="entry name" value="MLTA-INTERACTING PROTEIN-RELATED"/>
    <property type="match status" value="1"/>
</dbReference>
<evidence type="ECO:0000313" key="8">
    <source>
        <dbReference type="Proteomes" id="UP001181355"/>
    </source>
</evidence>
<evidence type="ECO:0000313" key="7">
    <source>
        <dbReference type="EMBL" id="WMW81619.1"/>
    </source>
</evidence>
<evidence type="ECO:0000256" key="4">
    <source>
        <dbReference type="ARBA" id="ARBA00023136"/>
    </source>
</evidence>
<sequence>MKKIIALISLLGAVPCMAQTPSRNLMPDGSYDSYIGLGVNSRPVYEGSETRKRALLPMFQMEWSNGFYISGMSAGWHLSESPEFEFGPLLQLEPGRTPSGLGSTIDTPMRTTSSSDWGPELKIIGRKINRLEGMTDIKARLLGGGFFNYRVTENLRFTNALLYGAGNDRKGLKLNSDLNYRFGNLPRHHSLSLNFGVSIVNESYANSFFGVNEEDSWNSINEEYAAKAGIKDVHVDLNWNYSINSSWLVTSRIRTAKLLGSAKDSPLVEKQVGTSASVALAYRF</sequence>
<keyword evidence="4" id="KW-0472">Membrane</keyword>
<dbReference type="Proteomes" id="UP001181355">
    <property type="component" value="Chromosome"/>
</dbReference>
<protein>
    <submittedName>
        <fullName evidence="7">MipA/OmpV family protein</fullName>
    </submittedName>
</protein>
<comment type="subcellular location">
    <subcellularLocation>
        <location evidence="1">Cell outer membrane</location>
    </subcellularLocation>
</comment>
<accession>A0ABY9RLC1</accession>
<feature type="signal peptide" evidence="6">
    <location>
        <begin position="1"/>
        <end position="18"/>
    </location>
</feature>
<evidence type="ECO:0000256" key="3">
    <source>
        <dbReference type="ARBA" id="ARBA00022729"/>
    </source>
</evidence>
<dbReference type="PANTHER" id="PTHR38776:SF1">
    <property type="entry name" value="MLTA-INTERACTING PROTEIN-RELATED"/>
    <property type="match status" value="1"/>
</dbReference>
<evidence type="ECO:0000256" key="5">
    <source>
        <dbReference type="ARBA" id="ARBA00023237"/>
    </source>
</evidence>
<dbReference type="Pfam" id="PF06629">
    <property type="entry name" value="MipA"/>
    <property type="match status" value="1"/>
</dbReference>
<comment type="similarity">
    <text evidence="2">Belongs to the MipA/OmpV family.</text>
</comment>
<reference evidence="7" key="1">
    <citation type="submission" date="2023-09" db="EMBL/GenBank/DDBJ databases">
        <title>Undibacterium sp. 20NA77.5 isolated from freshwater.</title>
        <authorList>
            <person name="Le V."/>
            <person name="Ko S.-R."/>
            <person name="Ahn C.-Y."/>
            <person name="Oh H.-M."/>
        </authorList>
    </citation>
    <scope>NUCLEOTIDE SEQUENCE</scope>
    <source>
        <strain evidence="7">20NA77.5</strain>
    </source>
</reference>
<evidence type="ECO:0000256" key="1">
    <source>
        <dbReference type="ARBA" id="ARBA00004442"/>
    </source>
</evidence>
<organism evidence="7 8">
    <name type="scientific">Undibacterium cyanobacteriorum</name>
    <dbReference type="NCBI Taxonomy" id="3073561"/>
    <lineage>
        <taxon>Bacteria</taxon>
        <taxon>Pseudomonadati</taxon>
        <taxon>Pseudomonadota</taxon>
        <taxon>Betaproteobacteria</taxon>
        <taxon>Burkholderiales</taxon>
        <taxon>Oxalobacteraceae</taxon>
        <taxon>Undibacterium</taxon>
    </lineage>
</organism>
<keyword evidence="5" id="KW-0998">Cell outer membrane</keyword>
<dbReference type="RefSeq" id="WP_309483098.1">
    <property type="nucleotide sequence ID" value="NZ_CP133720.1"/>
</dbReference>
<keyword evidence="3 6" id="KW-0732">Signal</keyword>
<dbReference type="InterPro" id="IPR010583">
    <property type="entry name" value="MipA"/>
</dbReference>
<dbReference type="EMBL" id="CP133720">
    <property type="protein sequence ID" value="WMW81619.1"/>
    <property type="molecule type" value="Genomic_DNA"/>
</dbReference>
<name>A0ABY9RLC1_9BURK</name>
<feature type="chain" id="PRO_5047077641" evidence="6">
    <location>
        <begin position="19"/>
        <end position="284"/>
    </location>
</feature>
<gene>
    <name evidence="7" type="ORF">RF679_04885</name>
</gene>
<evidence type="ECO:0000256" key="6">
    <source>
        <dbReference type="SAM" id="SignalP"/>
    </source>
</evidence>
<evidence type="ECO:0000256" key="2">
    <source>
        <dbReference type="ARBA" id="ARBA00005722"/>
    </source>
</evidence>
<proteinExistence type="inferred from homology"/>
<keyword evidence="8" id="KW-1185">Reference proteome</keyword>